<feature type="binding site" evidence="12">
    <location>
        <position position="77"/>
    </location>
    <ligand>
        <name>Na(+)</name>
        <dbReference type="ChEBI" id="CHEBI:29101"/>
        <note>structural</note>
    </ligand>
</feature>
<evidence type="ECO:0000256" key="12">
    <source>
        <dbReference type="HAMAP-Rule" id="MF_00454"/>
    </source>
</evidence>
<comment type="similarity">
    <text evidence="10 12">Belongs to the fluoride channel Fluc/FEX (TC 1.A.43) family.</text>
</comment>
<protein>
    <recommendedName>
        <fullName evidence="12">Fluoride-specific ion channel FluC</fullName>
    </recommendedName>
</protein>
<evidence type="ECO:0000256" key="3">
    <source>
        <dbReference type="ARBA" id="ARBA00022519"/>
    </source>
</evidence>
<dbReference type="EMBL" id="FNNE01000001">
    <property type="protein sequence ID" value="SDW01002.1"/>
    <property type="molecule type" value="Genomic_DNA"/>
</dbReference>
<keyword evidence="12" id="KW-0479">Metal-binding</keyword>
<accession>A0A1H2Q1L5</accession>
<dbReference type="InterPro" id="IPR003691">
    <property type="entry name" value="FluC"/>
</dbReference>
<reference evidence="13 14" key="1">
    <citation type="submission" date="2016-10" db="EMBL/GenBank/DDBJ databases">
        <authorList>
            <person name="de Groot N.N."/>
        </authorList>
    </citation>
    <scope>NUCLEOTIDE SEQUENCE [LARGE SCALE GENOMIC DNA]</scope>
    <source>
        <strain evidence="13 14">CGMCC 1.7059</strain>
    </source>
</reference>
<name>A0A1H2Q1L5_9GAMM</name>
<dbReference type="GO" id="GO:0140114">
    <property type="term" value="P:cellular detoxification of fluoride"/>
    <property type="evidence" value="ECO:0007669"/>
    <property type="project" value="UniProtKB-UniRule"/>
</dbReference>
<feature type="transmembrane region" description="Helical" evidence="12">
    <location>
        <begin position="69"/>
        <end position="93"/>
    </location>
</feature>
<keyword evidence="5 12" id="KW-1133">Transmembrane helix</keyword>
<dbReference type="PANTHER" id="PTHR28259">
    <property type="entry name" value="FLUORIDE EXPORT PROTEIN 1-RELATED"/>
    <property type="match status" value="1"/>
</dbReference>
<evidence type="ECO:0000256" key="8">
    <source>
        <dbReference type="ARBA" id="ARBA00023136"/>
    </source>
</evidence>
<evidence type="ECO:0000256" key="5">
    <source>
        <dbReference type="ARBA" id="ARBA00022989"/>
    </source>
</evidence>
<gene>
    <name evidence="12" type="primary">fluC</name>
    <name evidence="12" type="synonym">crcB</name>
    <name evidence="13" type="ORF">SAMN04487960_10180</name>
</gene>
<proteinExistence type="inferred from homology"/>
<feature type="transmembrane region" description="Helical" evidence="12">
    <location>
        <begin position="33"/>
        <end position="57"/>
    </location>
</feature>
<keyword evidence="9 12" id="KW-0407">Ion channel</keyword>
<keyword evidence="2 12" id="KW-1003">Cell membrane</keyword>
<evidence type="ECO:0000313" key="14">
    <source>
        <dbReference type="Proteomes" id="UP000199675"/>
    </source>
</evidence>
<evidence type="ECO:0000256" key="6">
    <source>
        <dbReference type="ARBA" id="ARBA00023053"/>
    </source>
</evidence>
<organism evidence="13 14">
    <name type="scientific">Marinobacter mobilis</name>
    <dbReference type="NCBI Taxonomy" id="488533"/>
    <lineage>
        <taxon>Bacteria</taxon>
        <taxon>Pseudomonadati</taxon>
        <taxon>Pseudomonadota</taxon>
        <taxon>Gammaproteobacteria</taxon>
        <taxon>Pseudomonadales</taxon>
        <taxon>Marinobacteraceae</taxon>
        <taxon>Marinobacter</taxon>
    </lineage>
</organism>
<comment type="catalytic activity">
    <reaction evidence="11">
        <text>fluoride(in) = fluoride(out)</text>
        <dbReference type="Rhea" id="RHEA:76159"/>
        <dbReference type="ChEBI" id="CHEBI:17051"/>
    </reaction>
    <physiologicalReaction direction="left-to-right" evidence="11">
        <dbReference type="Rhea" id="RHEA:76160"/>
    </physiologicalReaction>
</comment>
<feature type="binding site" evidence="12">
    <location>
        <position position="80"/>
    </location>
    <ligand>
        <name>Na(+)</name>
        <dbReference type="ChEBI" id="CHEBI:29101"/>
        <note>structural</note>
    </ligand>
</feature>
<evidence type="ECO:0000256" key="11">
    <source>
        <dbReference type="ARBA" id="ARBA00035585"/>
    </source>
</evidence>
<keyword evidence="4 12" id="KW-0812">Transmembrane</keyword>
<evidence type="ECO:0000256" key="2">
    <source>
        <dbReference type="ARBA" id="ARBA00022475"/>
    </source>
</evidence>
<dbReference type="GO" id="GO:0062054">
    <property type="term" value="F:fluoride channel activity"/>
    <property type="evidence" value="ECO:0007669"/>
    <property type="project" value="UniProtKB-UniRule"/>
</dbReference>
<dbReference type="NCBIfam" id="NF010792">
    <property type="entry name" value="PRK14196.1"/>
    <property type="match status" value="1"/>
</dbReference>
<evidence type="ECO:0000313" key="13">
    <source>
        <dbReference type="EMBL" id="SDW01002.1"/>
    </source>
</evidence>
<keyword evidence="8 12" id="KW-0472">Membrane</keyword>
<dbReference type="GO" id="GO:0005886">
    <property type="term" value="C:plasma membrane"/>
    <property type="evidence" value="ECO:0007669"/>
    <property type="project" value="UniProtKB-SubCell"/>
</dbReference>
<dbReference type="NCBIfam" id="TIGR00494">
    <property type="entry name" value="crcB"/>
    <property type="match status" value="1"/>
</dbReference>
<evidence type="ECO:0000256" key="4">
    <source>
        <dbReference type="ARBA" id="ARBA00022692"/>
    </source>
</evidence>
<comment type="activity regulation">
    <text evidence="12">Na(+) is not transported, but it plays an essential structural role and its presence is essential for fluoride channel function.</text>
</comment>
<dbReference type="STRING" id="488533.SAMN04487960_10180"/>
<evidence type="ECO:0000256" key="10">
    <source>
        <dbReference type="ARBA" id="ARBA00035120"/>
    </source>
</evidence>
<dbReference type="PANTHER" id="PTHR28259:SF1">
    <property type="entry name" value="FLUORIDE EXPORT PROTEIN 1-RELATED"/>
    <property type="match status" value="1"/>
</dbReference>
<keyword evidence="3" id="KW-0997">Cell inner membrane</keyword>
<evidence type="ECO:0000256" key="1">
    <source>
        <dbReference type="ARBA" id="ARBA00004651"/>
    </source>
</evidence>
<keyword evidence="12" id="KW-0813">Transport</keyword>
<comment type="subcellular location">
    <subcellularLocation>
        <location evidence="1 12">Cell membrane</location>
        <topology evidence="1 12">Multi-pass membrane protein</topology>
    </subcellularLocation>
</comment>
<comment type="function">
    <text evidence="12">Fluoride-specific ion channel. Important for reducing fluoride concentration in the cell, thus reducing its toxicity.</text>
</comment>
<dbReference type="AlphaFoldDB" id="A0A1H2Q1L5"/>
<keyword evidence="7 12" id="KW-0406">Ion transport</keyword>
<dbReference type="Pfam" id="PF02537">
    <property type="entry name" value="CRCB"/>
    <property type="match status" value="1"/>
</dbReference>
<dbReference type="GO" id="GO:0046872">
    <property type="term" value="F:metal ion binding"/>
    <property type="evidence" value="ECO:0007669"/>
    <property type="project" value="UniProtKB-KW"/>
</dbReference>
<keyword evidence="14" id="KW-1185">Reference proteome</keyword>
<dbReference type="HAMAP" id="MF_00454">
    <property type="entry name" value="FluC"/>
    <property type="match status" value="1"/>
</dbReference>
<dbReference type="Proteomes" id="UP000199675">
    <property type="component" value="Unassembled WGS sequence"/>
</dbReference>
<sequence length="128" mass="13808">MNLWWSCLAISLGAVIGANLRWLLGLWLNSPYHVIPVGTLVANLTGGWLIGLLISYFSQGSSLAPEWRLFAITGLCGALTTFSTFSLEMYAALQGGKYLMAVTGSLVHLIGSLLMVVLGVMTFNWLKG</sequence>
<evidence type="ECO:0000256" key="9">
    <source>
        <dbReference type="ARBA" id="ARBA00023303"/>
    </source>
</evidence>
<feature type="transmembrane region" description="Helical" evidence="12">
    <location>
        <begin position="105"/>
        <end position="126"/>
    </location>
</feature>
<keyword evidence="6 12" id="KW-0915">Sodium</keyword>
<evidence type="ECO:0000256" key="7">
    <source>
        <dbReference type="ARBA" id="ARBA00023065"/>
    </source>
</evidence>